<dbReference type="InterPro" id="IPR008916">
    <property type="entry name" value="Retrov_capsid_C"/>
</dbReference>
<feature type="domain" description="Retroviral nucleocapsid Gag protein p24 C-terminal" evidence="1">
    <location>
        <begin position="229"/>
        <end position="299"/>
    </location>
</feature>
<accession>A0A7K7TAG5</accession>
<protein>
    <submittedName>
        <fullName evidence="2">GAK9 protein</fullName>
    </submittedName>
</protein>
<dbReference type="Pfam" id="PF00607">
    <property type="entry name" value="Gag_p24"/>
    <property type="match status" value="1"/>
</dbReference>
<sequence length="335" mass="36829">PAVPESQLLTHMRQPAASVQRLCQLPGADASLMSPPPSVPVRELAPPLSTLSPSAEAAASTHKTSAGRWSGIIRDAILEGDWEPANTLAYPILFNQGQPWYEQHDWKILQQAKKTVKESGIKYEDGRAAPDWLFPADVNSPHDCQNLAHVLLSPSQYIIWQREWDRLACIEAAWPRDHNDPLYGFIADMITGSGAFSNMTLQLNYPLTLHHLAAHLARQSFYAVPEVSSPPAFTNVHQGLTEGYSHLIDRLSQAFLSQPDMTEEAKQTMFKLLAFENANDTTKTVLATLPKGADVGQMLELANHAMQNKKGTVVAHAEAMKPTTSLLAATVQRVS</sequence>
<dbReference type="InterPro" id="IPR050195">
    <property type="entry name" value="Primate_lentivir_Gag_pol-like"/>
</dbReference>
<dbReference type="InterPro" id="IPR045345">
    <property type="entry name" value="Gag_p24_C"/>
</dbReference>
<dbReference type="PANTHER" id="PTHR40389:SF3">
    <property type="entry name" value="IGE-BINDING PROTEIN"/>
    <property type="match status" value="1"/>
</dbReference>
<dbReference type="Pfam" id="PF19317">
    <property type="entry name" value="Gag_p24_C"/>
    <property type="match status" value="1"/>
</dbReference>
<dbReference type="SUPFAM" id="SSF47353">
    <property type="entry name" value="Retrovirus capsid dimerization domain-like"/>
    <property type="match status" value="1"/>
</dbReference>
<dbReference type="OrthoDB" id="9352756at2759"/>
<dbReference type="PANTHER" id="PTHR40389">
    <property type="entry name" value="ENDOGENOUS RETROVIRUS GROUP K MEMBER 24 GAG POLYPROTEIN-RELATED"/>
    <property type="match status" value="1"/>
</dbReference>
<dbReference type="GO" id="GO:0016032">
    <property type="term" value="P:viral process"/>
    <property type="evidence" value="ECO:0007669"/>
    <property type="project" value="InterPro"/>
</dbReference>
<dbReference type="EMBL" id="VZSY01001180">
    <property type="protein sequence ID" value="NXA13819.1"/>
    <property type="molecule type" value="Genomic_DNA"/>
</dbReference>
<comment type="caution">
    <text evidence="2">The sequence shown here is derived from an EMBL/GenBank/DDBJ whole genome shotgun (WGS) entry which is preliminary data.</text>
</comment>
<organism evidence="2 3">
    <name type="scientific">Sapayoa aenigma</name>
    <name type="common">broad-billed sapayoa</name>
    <dbReference type="NCBI Taxonomy" id="239371"/>
    <lineage>
        <taxon>Eukaryota</taxon>
        <taxon>Metazoa</taxon>
        <taxon>Chordata</taxon>
        <taxon>Craniata</taxon>
        <taxon>Vertebrata</taxon>
        <taxon>Euteleostomi</taxon>
        <taxon>Archelosauria</taxon>
        <taxon>Archosauria</taxon>
        <taxon>Dinosauria</taxon>
        <taxon>Saurischia</taxon>
        <taxon>Theropoda</taxon>
        <taxon>Coelurosauria</taxon>
        <taxon>Aves</taxon>
        <taxon>Neognathae</taxon>
        <taxon>Neoaves</taxon>
        <taxon>Telluraves</taxon>
        <taxon>Australaves</taxon>
        <taxon>Passeriformes</taxon>
        <taxon>Tyrannidae</taxon>
        <taxon>Sapayoa</taxon>
    </lineage>
</organism>
<feature type="non-terminal residue" evidence="2">
    <location>
        <position position="1"/>
    </location>
</feature>
<feature type="non-terminal residue" evidence="2">
    <location>
        <position position="335"/>
    </location>
</feature>
<dbReference type="AlphaFoldDB" id="A0A7K7TAG5"/>
<evidence type="ECO:0000313" key="3">
    <source>
        <dbReference type="Proteomes" id="UP000589485"/>
    </source>
</evidence>
<dbReference type="Gene3D" id="1.10.1200.30">
    <property type="match status" value="1"/>
</dbReference>
<dbReference type="SUPFAM" id="SSF47943">
    <property type="entry name" value="Retrovirus capsid protein, N-terminal core domain"/>
    <property type="match status" value="1"/>
</dbReference>
<keyword evidence="3" id="KW-1185">Reference proteome</keyword>
<dbReference type="Gene3D" id="1.10.375.10">
    <property type="entry name" value="Human Immunodeficiency Virus Type 1 Capsid Protein"/>
    <property type="match status" value="1"/>
</dbReference>
<proteinExistence type="predicted"/>
<reference evidence="2 3" key="1">
    <citation type="submission" date="2019-09" db="EMBL/GenBank/DDBJ databases">
        <title>Bird 10,000 Genomes (B10K) Project - Family phase.</title>
        <authorList>
            <person name="Zhang G."/>
        </authorList>
    </citation>
    <scope>NUCLEOTIDE SEQUENCE [LARGE SCALE GENOMIC DNA]</scope>
    <source>
        <strain evidence="2">B10K-DU-030-41</strain>
        <tissue evidence="2">Muscle</tissue>
    </source>
</reference>
<gene>
    <name evidence="2" type="primary">Ervk9_1</name>
    <name evidence="2" type="ORF">SAPAEN_R03846</name>
</gene>
<name>A0A7K7TAG5_9TYRA</name>
<dbReference type="Proteomes" id="UP000589485">
    <property type="component" value="Unassembled WGS sequence"/>
</dbReference>
<evidence type="ECO:0000313" key="2">
    <source>
        <dbReference type="EMBL" id="NXA13819.1"/>
    </source>
</evidence>
<evidence type="ECO:0000259" key="1">
    <source>
        <dbReference type="Pfam" id="PF19317"/>
    </source>
</evidence>
<dbReference type="InterPro" id="IPR008919">
    <property type="entry name" value="Retrov_capsid_N"/>
</dbReference>